<dbReference type="Proteomes" id="UP000536640">
    <property type="component" value="Unassembled WGS sequence"/>
</dbReference>
<comment type="caution">
    <text evidence="2">The sequence shown here is derived from an EMBL/GenBank/DDBJ whole genome shotgun (WGS) entry which is preliminary data.</text>
</comment>
<keyword evidence="3" id="KW-1185">Reference proteome</keyword>
<evidence type="ECO:0000259" key="1">
    <source>
        <dbReference type="Pfam" id="PF24718"/>
    </source>
</evidence>
<evidence type="ECO:0000313" key="2">
    <source>
        <dbReference type="EMBL" id="MBB5188328.1"/>
    </source>
</evidence>
<evidence type="ECO:0000313" key="3">
    <source>
        <dbReference type="Proteomes" id="UP000536640"/>
    </source>
</evidence>
<dbReference type="EMBL" id="JACHHW010000006">
    <property type="protein sequence ID" value="MBB5188328.1"/>
    <property type="molecule type" value="Genomic_DNA"/>
</dbReference>
<sequence>MNLQDLGSKLHEMYFGSADGETVAMIHLFGIKYAEHIRESRESMKAIAKAAGIPESYGTEISKGVKLSKFVTPK</sequence>
<accession>A0A840R719</accession>
<feature type="domain" description="HTH-like" evidence="1">
    <location>
        <begin position="3"/>
        <end position="74"/>
    </location>
</feature>
<proteinExistence type="predicted"/>
<dbReference type="InterPro" id="IPR056975">
    <property type="entry name" value="HTH_73"/>
</dbReference>
<gene>
    <name evidence="2" type="ORF">HNQ57_002607</name>
</gene>
<dbReference type="RefSeq" id="WP_184463562.1">
    <property type="nucleotide sequence ID" value="NZ_JACHHW010000006.1"/>
</dbReference>
<protein>
    <recommendedName>
        <fullName evidence="1">HTH-like domain-containing protein</fullName>
    </recommendedName>
</protein>
<name>A0A840R719_9GAMM</name>
<reference evidence="2 3" key="1">
    <citation type="submission" date="2020-08" db="EMBL/GenBank/DDBJ databases">
        <title>Genomic Encyclopedia of Type Strains, Phase IV (KMG-IV): sequencing the most valuable type-strain genomes for metagenomic binning, comparative biology and taxonomic classification.</title>
        <authorList>
            <person name="Goeker M."/>
        </authorList>
    </citation>
    <scope>NUCLEOTIDE SEQUENCE [LARGE SCALE GENOMIC DNA]</scope>
    <source>
        <strain evidence="2 3">DSM 25701</strain>
    </source>
</reference>
<organism evidence="2 3">
    <name type="scientific">Zhongshania antarctica</name>
    <dbReference type="NCBI Taxonomy" id="641702"/>
    <lineage>
        <taxon>Bacteria</taxon>
        <taxon>Pseudomonadati</taxon>
        <taxon>Pseudomonadota</taxon>
        <taxon>Gammaproteobacteria</taxon>
        <taxon>Cellvibrionales</taxon>
        <taxon>Spongiibacteraceae</taxon>
        <taxon>Zhongshania</taxon>
    </lineage>
</organism>
<dbReference type="Pfam" id="PF24718">
    <property type="entry name" value="HTH_73"/>
    <property type="match status" value="1"/>
</dbReference>
<dbReference type="AlphaFoldDB" id="A0A840R719"/>